<dbReference type="AlphaFoldDB" id="A0A2P6R9N5"/>
<protein>
    <submittedName>
        <fullName evidence="2">Uncharacterized protein</fullName>
    </submittedName>
</protein>
<keyword evidence="1" id="KW-0812">Transmembrane</keyword>
<feature type="transmembrane region" description="Helical" evidence="1">
    <location>
        <begin position="143"/>
        <end position="163"/>
    </location>
</feature>
<dbReference type="EMBL" id="PDCK01000041">
    <property type="protein sequence ID" value="PRQ43136.1"/>
    <property type="molecule type" value="Genomic_DNA"/>
</dbReference>
<dbReference type="Gramene" id="PRQ43136">
    <property type="protein sequence ID" value="PRQ43136"/>
    <property type="gene ID" value="RchiOBHm_Chr3g0465201"/>
</dbReference>
<keyword evidence="3" id="KW-1185">Reference proteome</keyword>
<evidence type="ECO:0000313" key="3">
    <source>
        <dbReference type="Proteomes" id="UP000238479"/>
    </source>
</evidence>
<reference evidence="2 3" key="1">
    <citation type="journal article" date="2018" name="Nat. Genet.">
        <title>The Rosa genome provides new insights in the design of modern roses.</title>
        <authorList>
            <person name="Bendahmane M."/>
        </authorList>
    </citation>
    <scope>NUCLEOTIDE SEQUENCE [LARGE SCALE GENOMIC DNA]</scope>
    <source>
        <strain evidence="3">cv. Old Blush</strain>
    </source>
</reference>
<gene>
    <name evidence="2" type="ORF">RchiOBHm_Chr3g0465201</name>
</gene>
<keyword evidence="1" id="KW-1133">Transmembrane helix</keyword>
<evidence type="ECO:0000313" key="2">
    <source>
        <dbReference type="EMBL" id="PRQ43136.1"/>
    </source>
</evidence>
<proteinExistence type="predicted"/>
<name>A0A2P6R9N5_ROSCH</name>
<comment type="caution">
    <text evidence="2">The sequence shown here is derived from an EMBL/GenBank/DDBJ whole genome shotgun (WGS) entry which is preliminary data.</text>
</comment>
<accession>A0A2P6R9N5</accession>
<keyword evidence="1" id="KW-0472">Membrane</keyword>
<organism evidence="2 3">
    <name type="scientific">Rosa chinensis</name>
    <name type="common">China rose</name>
    <dbReference type="NCBI Taxonomy" id="74649"/>
    <lineage>
        <taxon>Eukaryota</taxon>
        <taxon>Viridiplantae</taxon>
        <taxon>Streptophyta</taxon>
        <taxon>Embryophyta</taxon>
        <taxon>Tracheophyta</taxon>
        <taxon>Spermatophyta</taxon>
        <taxon>Magnoliopsida</taxon>
        <taxon>eudicotyledons</taxon>
        <taxon>Gunneridae</taxon>
        <taxon>Pentapetalae</taxon>
        <taxon>rosids</taxon>
        <taxon>fabids</taxon>
        <taxon>Rosales</taxon>
        <taxon>Rosaceae</taxon>
        <taxon>Rosoideae</taxon>
        <taxon>Rosoideae incertae sedis</taxon>
        <taxon>Rosa</taxon>
    </lineage>
</organism>
<sequence>MVFILLSGSWSQSRSSSLFSLMLTSTRSLVDLMFHSIQEESFDWYLWSLAELLVNVSMLCYGYCNFLLLLHSELAFRKLNKGLRHDLNFEANAFAQSWIVHVLVFEIKSSCFLVLCFFHSTYIDCSIAVDKTKQRLIICPSHHLFWSTYCLVFSLVILNTLGVHTIKQNKTRLDYLLKSCIFSRVHTVQFFHCFE</sequence>
<evidence type="ECO:0000256" key="1">
    <source>
        <dbReference type="SAM" id="Phobius"/>
    </source>
</evidence>
<dbReference type="Proteomes" id="UP000238479">
    <property type="component" value="Chromosome 3"/>
</dbReference>